<evidence type="ECO:0000256" key="4">
    <source>
        <dbReference type="SAM" id="Phobius"/>
    </source>
</evidence>
<dbReference type="InterPro" id="IPR003599">
    <property type="entry name" value="Ig_sub"/>
</dbReference>
<dbReference type="Pfam" id="PF07686">
    <property type="entry name" value="V-set"/>
    <property type="match status" value="1"/>
</dbReference>
<dbReference type="SUPFAM" id="SSF48726">
    <property type="entry name" value="Immunoglobulin"/>
    <property type="match status" value="1"/>
</dbReference>
<name>A0ABR1A513_HUSHU</name>
<keyword evidence="2 4" id="KW-0812">Transmembrane</keyword>
<gene>
    <name evidence="6" type="ORF">HHUSO_G4397</name>
</gene>
<accession>A0ABR1A513</accession>
<evidence type="ECO:0000256" key="2">
    <source>
        <dbReference type="ARBA" id="ARBA00022692"/>
    </source>
</evidence>
<organism evidence="6 7">
    <name type="scientific">Huso huso</name>
    <name type="common">Beluga</name>
    <name type="synonym">Acipenser huso</name>
    <dbReference type="NCBI Taxonomy" id="61971"/>
    <lineage>
        <taxon>Eukaryota</taxon>
        <taxon>Metazoa</taxon>
        <taxon>Chordata</taxon>
        <taxon>Craniata</taxon>
        <taxon>Vertebrata</taxon>
        <taxon>Euteleostomi</taxon>
        <taxon>Actinopterygii</taxon>
        <taxon>Chondrostei</taxon>
        <taxon>Acipenseriformes</taxon>
        <taxon>Acipenseridae</taxon>
        <taxon>Huso</taxon>
    </lineage>
</organism>
<dbReference type="InterPro" id="IPR050671">
    <property type="entry name" value="CD300_family_receptors"/>
</dbReference>
<evidence type="ECO:0000313" key="6">
    <source>
        <dbReference type="EMBL" id="KAK6492131.1"/>
    </source>
</evidence>
<keyword evidence="3 4" id="KW-0472">Membrane</keyword>
<feature type="transmembrane region" description="Helical" evidence="4">
    <location>
        <begin position="198"/>
        <end position="222"/>
    </location>
</feature>
<dbReference type="PROSITE" id="PS50835">
    <property type="entry name" value="IG_LIKE"/>
    <property type="match status" value="1"/>
</dbReference>
<keyword evidence="4" id="KW-1133">Transmembrane helix</keyword>
<dbReference type="EMBL" id="JAHFZB010000003">
    <property type="protein sequence ID" value="KAK6492131.1"/>
    <property type="molecule type" value="Genomic_DNA"/>
</dbReference>
<dbReference type="Gene3D" id="2.60.40.10">
    <property type="entry name" value="Immunoglobulins"/>
    <property type="match status" value="1"/>
</dbReference>
<evidence type="ECO:0000313" key="7">
    <source>
        <dbReference type="Proteomes" id="UP001369086"/>
    </source>
</evidence>
<dbReference type="SMART" id="SM00409">
    <property type="entry name" value="IG"/>
    <property type="match status" value="1"/>
</dbReference>
<dbReference type="InterPro" id="IPR036179">
    <property type="entry name" value="Ig-like_dom_sf"/>
</dbReference>
<evidence type="ECO:0000259" key="5">
    <source>
        <dbReference type="PROSITE" id="PS50835"/>
    </source>
</evidence>
<dbReference type="InterPro" id="IPR013106">
    <property type="entry name" value="Ig_V-set"/>
</dbReference>
<dbReference type="PANTHER" id="PTHR11860">
    <property type="entry name" value="POLYMERIC-IMMUNOGLOBULIN RECEPTOR"/>
    <property type="match status" value="1"/>
</dbReference>
<proteinExistence type="predicted"/>
<dbReference type="Proteomes" id="UP001369086">
    <property type="component" value="Unassembled WGS sequence"/>
</dbReference>
<sequence>MRRLEKNDTAWYWCAIKLGGKKEADQQFYLYLTVTEGTPGLSVTSNLITGSEGGSASVSCQYAQLYTKHVKYWCGGREWASCKTLVRTDTPQTEGEKVSISDDNGNLPRFFNVTVRRLEKKDAGWYWCAVQKGGADERIPLYLTVTDNIATKSKTTFHTSVSMSTIDEIRTQTTNAIPPNNTPGNTTSTFSDSGSTQVALMVAIGILVFFLVIAVICVIKYIQIKQGIVRKVSQQEDVDQRVDSLALTGQPAGEEVTYTAVSFQKKKQTMRKEKPSQIPGEATTYATLEFQKRDSPTGDMGTVCNAQPFDAASALYAAVGKKPNRP</sequence>
<evidence type="ECO:0000256" key="3">
    <source>
        <dbReference type="ARBA" id="ARBA00023136"/>
    </source>
</evidence>
<evidence type="ECO:0000256" key="1">
    <source>
        <dbReference type="ARBA" id="ARBA00004370"/>
    </source>
</evidence>
<dbReference type="PANTHER" id="PTHR11860:SF111">
    <property type="entry name" value="IMMUNOGLOBULIN SUBTYPE DOMAIN-CONTAINING PROTEIN"/>
    <property type="match status" value="1"/>
</dbReference>
<protein>
    <submittedName>
        <fullName evidence="6">CMRF35-like molecule 8</fullName>
    </submittedName>
</protein>
<comment type="subcellular location">
    <subcellularLocation>
        <location evidence="1">Membrane</location>
    </subcellularLocation>
</comment>
<reference evidence="6 7" key="1">
    <citation type="submission" date="2021-05" db="EMBL/GenBank/DDBJ databases">
        <authorList>
            <person name="Zahm M."/>
            <person name="Klopp C."/>
            <person name="Cabau C."/>
            <person name="Kuhl H."/>
            <person name="Suciu R."/>
            <person name="Ciorpac M."/>
            <person name="Holostenco D."/>
            <person name="Gessner J."/>
            <person name="Wuertz S."/>
            <person name="Hohne C."/>
            <person name="Stock M."/>
            <person name="Gislard M."/>
            <person name="Lluch J."/>
            <person name="Milhes M."/>
            <person name="Lampietro C."/>
            <person name="Lopez Roques C."/>
            <person name="Donnadieu C."/>
            <person name="Du K."/>
            <person name="Schartl M."/>
            <person name="Guiguen Y."/>
        </authorList>
    </citation>
    <scope>NUCLEOTIDE SEQUENCE [LARGE SCALE GENOMIC DNA]</scope>
    <source>
        <strain evidence="6">Hh-F2</strain>
        <tissue evidence="6">Blood</tissue>
    </source>
</reference>
<dbReference type="InterPro" id="IPR013783">
    <property type="entry name" value="Ig-like_fold"/>
</dbReference>
<keyword evidence="7" id="KW-1185">Reference proteome</keyword>
<comment type="caution">
    <text evidence="6">The sequence shown here is derived from an EMBL/GenBank/DDBJ whole genome shotgun (WGS) entry which is preliminary data.</text>
</comment>
<feature type="domain" description="Ig-like" evidence="5">
    <location>
        <begin position="39"/>
        <end position="146"/>
    </location>
</feature>
<dbReference type="InterPro" id="IPR007110">
    <property type="entry name" value="Ig-like_dom"/>
</dbReference>